<evidence type="ECO:0000313" key="2">
    <source>
        <dbReference type="EMBL" id="MPC08407.1"/>
    </source>
</evidence>
<name>A0A5B7CG31_PORTR</name>
<organism evidence="2 3">
    <name type="scientific">Portunus trituberculatus</name>
    <name type="common">Swimming crab</name>
    <name type="synonym">Neptunus trituberculatus</name>
    <dbReference type="NCBI Taxonomy" id="210409"/>
    <lineage>
        <taxon>Eukaryota</taxon>
        <taxon>Metazoa</taxon>
        <taxon>Ecdysozoa</taxon>
        <taxon>Arthropoda</taxon>
        <taxon>Crustacea</taxon>
        <taxon>Multicrustacea</taxon>
        <taxon>Malacostraca</taxon>
        <taxon>Eumalacostraca</taxon>
        <taxon>Eucarida</taxon>
        <taxon>Decapoda</taxon>
        <taxon>Pleocyemata</taxon>
        <taxon>Brachyura</taxon>
        <taxon>Eubrachyura</taxon>
        <taxon>Portunoidea</taxon>
        <taxon>Portunidae</taxon>
        <taxon>Portuninae</taxon>
        <taxon>Portunus</taxon>
    </lineage>
</organism>
<feature type="compositionally biased region" description="Basic and acidic residues" evidence="1">
    <location>
        <begin position="14"/>
        <end position="41"/>
    </location>
</feature>
<proteinExistence type="predicted"/>
<gene>
    <name evidence="2" type="ORF">E2C01_000993</name>
</gene>
<dbReference type="Proteomes" id="UP000324222">
    <property type="component" value="Unassembled WGS sequence"/>
</dbReference>
<reference evidence="2 3" key="1">
    <citation type="submission" date="2019-05" db="EMBL/GenBank/DDBJ databases">
        <title>Another draft genome of Portunus trituberculatus and its Hox gene families provides insights of decapod evolution.</title>
        <authorList>
            <person name="Jeong J.-H."/>
            <person name="Song I."/>
            <person name="Kim S."/>
            <person name="Choi T."/>
            <person name="Kim D."/>
            <person name="Ryu S."/>
            <person name="Kim W."/>
        </authorList>
    </citation>
    <scope>NUCLEOTIDE SEQUENCE [LARGE SCALE GENOMIC DNA]</scope>
    <source>
        <tissue evidence="2">Muscle</tissue>
    </source>
</reference>
<evidence type="ECO:0000256" key="1">
    <source>
        <dbReference type="SAM" id="MobiDB-lite"/>
    </source>
</evidence>
<evidence type="ECO:0000313" key="3">
    <source>
        <dbReference type="Proteomes" id="UP000324222"/>
    </source>
</evidence>
<keyword evidence="3" id="KW-1185">Reference proteome</keyword>
<dbReference type="AlphaFoldDB" id="A0A5B7CG31"/>
<protein>
    <submittedName>
        <fullName evidence="2">Uncharacterized protein</fullName>
    </submittedName>
</protein>
<dbReference type="EMBL" id="VSRR010000028">
    <property type="protein sequence ID" value="MPC08407.1"/>
    <property type="molecule type" value="Genomic_DNA"/>
</dbReference>
<feature type="region of interest" description="Disordered" evidence="1">
    <location>
        <begin position="8"/>
        <end position="41"/>
    </location>
</feature>
<sequence>MVYTALAATGLTNKVDRCRNSSRDKRRDRSKAGETSQGERERDRNNGIYYLFWVLQDSPIGSTWQRVNMRHTWF</sequence>
<accession>A0A5B7CG31</accession>
<comment type="caution">
    <text evidence="2">The sequence shown here is derived from an EMBL/GenBank/DDBJ whole genome shotgun (WGS) entry which is preliminary data.</text>
</comment>